<dbReference type="InterPro" id="IPR043749">
    <property type="entry name" value="DUF5694"/>
</dbReference>
<dbReference type="Proteomes" id="UP000286402">
    <property type="component" value="Unassembled WGS sequence"/>
</dbReference>
<gene>
    <name evidence="1" type="ORF">BCY89_07075</name>
</gene>
<comment type="caution">
    <text evidence="1">The sequence shown here is derived from an EMBL/GenBank/DDBJ whole genome shotgun (WGS) entry which is preliminary data.</text>
</comment>
<dbReference type="RefSeq" id="WP_120334519.1">
    <property type="nucleotide sequence ID" value="NZ_MCAQ01000023.1"/>
</dbReference>
<dbReference type="EMBL" id="MCAQ01000023">
    <property type="protein sequence ID" value="RKF34721.1"/>
    <property type="molecule type" value="Genomic_DNA"/>
</dbReference>
<keyword evidence="2" id="KW-1185">Reference proteome</keyword>
<protein>
    <recommendedName>
        <fullName evidence="3">TraB/GumN family protein</fullName>
    </recommendedName>
</protein>
<evidence type="ECO:0000313" key="1">
    <source>
        <dbReference type="EMBL" id="RKF34721.1"/>
    </source>
</evidence>
<dbReference type="Pfam" id="PF18950">
    <property type="entry name" value="DUF5694"/>
    <property type="match status" value="1"/>
</dbReference>
<reference evidence="1 2" key="1">
    <citation type="submission" date="2016-07" db="EMBL/GenBank/DDBJ databases">
        <title>Genome analysis of Sphingobacterium siyangense T12B17.</title>
        <authorList>
            <person name="Xu D."/>
            <person name="Su Y."/>
            <person name="Zheng S."/>
        </authorList>
    </citation>
    <scope>NUCLEOTIDE SEQUENCE [LARGE SCALE GENOMIC DNA]</scope>
    <source>
        <strain evidence="1 2">T12B17</strain>
    </source>
</reference>
<dbReference type="AlphaFoldDB" id="A0A420FPF2"/>
<evidence type="ECO:0008006" key="3">
    <source>
        <dbReference type="Google" id="ProtNLM"/>
    </source>
</evidence>
<accession>A0A420FPF2</accession>
<organism evidence="1 2">
    <name type="scientific">Sphingobacterium siyangense</name>
    <dbReference type="NCBI Taxonomy" id="459529"/>
    <lineage>
        <taxon>Bacteria</taxon>
        <taxon>Pseudomonadati</taxon>
        <taxon>Bacteroidota</taxon>
        <taxon>Sphingobacteriia</taxon>
        <taxon>Sphingobacteriales</taxon>
        <taxon>Sphingobacteriaceae</taxon>
        <taxon>Sphingobacterium</taxon>
    </lineage>
</organism>
<evidence type="ECO:0000313" key="2">
    <source>
        <dbReference type="Proteomes" id="UP000286402"/>
    </source>
</evidence>
<sequence length="282" mass="33221">MQNSYFTKIFTVLFLILFQFSVLSAQEKIKVILLGTYHFNNPGNDMIKVQDRNILSPENQKDLDNVVEKIYSSDYKPEQIFVESNFNEKKQLDANYKSYLKNQYNAFTDTIKSERMRRFFKEGETVQLGFRLAKKLKHQELYPIDTLIEMRFDILMKEANSNPTLKKELEEIKSSMSDKCLEEKNLSQIFLCMNEKSKLDSNIGFYFSFANKIMIGKDYFGARLVTDWYKRNLIMYANIQNQIKPGTKTIFILVGTGHASIFRTFFEVDKKFELVDLTKIFN</sequence>
<proteinExistence type="predicted"/>
<name>A0A420FPF2_9SPHI</name>